<keyword evidence="5" id="KW-1185">Reference proteome</keyword>
<proteinExistence type="predicted"/>
<name>A0A1I5H899_9HYPH</name>
<organism evidence="4 5">
    <name type="scientific">Cohaesibacter marisflavi</name>
    <dbReference type="NCBI Taxonomy" id="655353"/>
    <lineage>
        <taxon>Bacteria</taxon>
        <taxon>Pseudomonadati</taxon>
        <taxon>Pseudomonadota</taxon>
        <taxon>Alphaproteobacteria</taxon>
        <taxon>Hyphomicrobiales</taxon>
        <taxon>Cohaesibacteraceae</taxon>
    </lineage>
</organism>
<feature type="domain" description="Glycosyl transferase family 1" evidence="2">
    <location>
        <begin position="169"/>
        <end position="310"/>
    </location>
</feature>
<evidence type="ECO:0000259" key="3">
    <source>
        <dbReference type="Pfam" id="PF13439"/>
    </source>
</evidence>
<accession>A0A1I5H899</accession>
<dbReference type="Proteomes" id="UP000199236">
    <property type="component" value="Unassembled WGS sequence"/>
</dbReference>
<dbReference type="InterPro" id="IPR028098">
    <property type="entry name" value="Glyco_trans_4-like_N"/>
</dbReference>
<dbReference type="GO" id="GO:0016757">
    <property type="term" value="F:glycosyltransferase activity"/>
    <property type="evidence" value="ECO:0007669"/>
    <property type="project" value="InterPro"/>
</dbReference>
<dbReference type="Pfam" id="PF00534">
    <property type="entry name" value="Glycos_transf_1"/>
    <property type="match status" value="1"/>
</dbReference>
<sequence length="346" mass="38647">MKVLNYLPRNMHFGPARATSIDLCVHQQSVRSEHEILVVCDEIDKPFDDVALRMLFSGSRKQKLRQLQAIVAEFQPDLIVVQQHGPTAQNVAKLFRPVPVMLHRHNFEDGGKLSWFKKWRHQKRYEALQGLIFVSDTCRTSFLERYPAIKTPLYTVFNGIDCSLWHADKGKKNEILFIGRIEPQKNALPAAEAMAQFVAQRPDWSGCLVGGFSGSDEYVAKVKRAVAGSERLTLLDGLPHETIKQRLQEAKISLICSERESFCLVAIESFAAGAGVVSTANGALPETIGKAGIFLESLDVEEIAACLMKMADEHAHFAALGAQQVQKFDLQQTVHCLDDVYRKTVG</sequence>
<reference evidence="4 5" key="1">
    <citation type="submission" date="2016-10" db="EMBL/GenBank/DDBJ databases">
        <authorList>
            <person name="de Groot N.N."/>
        </authorList>
    </citation>
    <scope>NUCLEOTIDE SEQUENCE [LARGE SCALE GENOMIC DNA]</scope>
    <source>
        <strain evidence="4 5">CGMCC 1.9157</strain>
    </source>
</reference>
<dbReference type="CDD" id="cd03801">
    <property type="entry name" value="GT4_PimA-like"/>
    <property type="match status" value="1"/>
</dbReference>
<evidence type="ECO:0000259" key="2">
    <source>
        <dbReference type="Pfam" id="PF00534"/>
    </source>
</evidence>
<dbReference type="RefSeq" id="WP_090072871.1">
    <property type="nucleotide sequence ID" value="NZ_FOVR01000006.1"/>
</dbReference>
<dbReference type="Gene3D" id="3.40.50.2000">
    <property type="entry name" value="Glycogen Phosphorylase B"/>
    <property type="match status" value="2"/>
</dbReference>
<gene>
    <name evidence="4" type="ORF">SAMN04488056_10687</name>
</gene>
<dbReference type="AlphaFoldDB" id="A0A1I5H899"/>
<evidence type="ECO:0000313" key="4">
    <source>
        <dbReference type="EMBL" id="SFO44505.1"/>
    </source>
</evidence>
<evidence type="ECO:0000256" key="1">
    <source>
        <dbReference type="ARBA" id="ARBA00022679"/>
    </source>
</evidence>
<dbReference type="EMBL" id="FOVR01000006">
    <property type="protein sequence ID" value="SFO44505.1"/>
    <property type="molecule type" value="Genomic_DNA"/>
</dbReference>
<dbReference type="OrthoDB" id="9807414at2"/>
<dbReference type="PANTHER" id="PTHR46401:SF2">
    <property type="entry name" value="GLYCOSYLTRANSFERASE WBBK-RELATED"/>
    <property type="match status" value="1"/>
</dbReference>
<dbReference type="InterPro" id="IPR001296">
    <property type="entry name" value="Glyco_trans_1"/>
</dbReference>
<evidence type="ECO:0000313" key="5">
    <source>
        <dbReference type="Proteomes" id="UP000199236"/>
    </source>
</evidence>
<dbReference type="PANTHER" id="PTHR46401">
    <property type="entry name" value="GLYCOSYLTRANSFERASE WBBK-RELATED"/>
    <property type="match status" value="1"/>
</dbReference>
<protein>
    <submittedName>
        <fullName evidence="4">Glycosyltransferase involved in cell wall bisynthesis</fullName>
    </submittedName>
</protein>
<feature type="domain" description="Glycosyltransferase subfamily 4-like N-terminal" evidence="3">
    <location>
        <begin position="31"/>
        <end position="163"/>
    </location>
</feature>
<dbReference type="Pfam" id="PF13439">
    <property type="entry name" value="Glyco_transf_4"/>
    <property type="match status" value="1"/>
</dbReference>
<dbReference type="SUPFAM" id="SSF53756">
    <property type="entry name" value="UDP-Glycosyltransferase/glycogen phosphorylase"/>
    <property type="match status" value="1"/>
</dbReference>
<keyword evidence="1 4" id="KW-0808">Transferase</keyword>
<dbReference type="GO" id="GO:0009103">
    <property type="term" value="P:lipopolysaccharide biosynthetic process"/>
    <property type="evidence" value="ECO:0007669"/>
    <property type="project" value="TreeGrafter"/>
</dbReference>
<dbReference type="STRING" id="655353.SAMN04488056_10687"/>